<gene>
    <name evidence="6" type="ORF">MRBLWS13_002077</name>
</gene>
<dbReference type="InterPro" id="IPR050309">
    <property type="entry name" value="Type-B_Carboxylest/Lipase"/>
</dbReference>
<dbReference type="SUPFAM" id="SSF53474">
    <property type="entry name" value="alpha/beta-Hydrolases"/>
    <property type="match status" value="1"/>
</dbReference>
<dbReference type="InterPro" id="IPR002018">
    <property type="entry name" value="CarbesteraseB"/>
</dbReference>
<feature type="domain" description="Carboxylesterase type B" evidence="5">
    <location>
        <begin position="33"/>
        <end position="447"/>
    </location>
</feature>
<evidence type="ECO:0000256" key="3">
    <source>
        <dbReference type="RuleBase" id="RU361235"/>
    </source>
</evidence>
<evidence type="ECO:0000256" key="4">
    <source>
        <dbReference type="SAM" id="MobiDB-lite"/>
    </source>
</evidence>
<feature type="region of interest" description="Disordered" evidence="4">
    <location>
        <begin position="1"/>
        <end position="30"/>
    </location>
</feature>
<dbReference type="PROSITE" id="PS00122">
    <property type="entry name" value="CARBOXYLESTERASE_B_1"/>
    <property type="match status" value="1"/>
</dbReference>
<evidence type="ECO:0000256" key="2">
    <source>
        <dbReference type="ARBA" id="ARBA00022801"/>
    </source>
</evidence>
<keyword evidence="2 3" id="KW-0378">Hydrolase</keyword>
<accession>A0AAU6SC47</accession>
<dbReference type="InterPro" id="IPR019826">
    <property type="entry name" value="Carboxylesterase_B_AS"/>
</dbReference>
<dbReference type="RefSeq" id="WP_349425305.1">
    <property type="nucleotide sequence ID" value="NZ_CP151632.1"/>
</dbReference>
<dbReference type="GO" id="GO:0016787">
    <property type="term" value="F:hydrolase activity"/>
    <property type="evidence" value="ECO:0007669"/>
    <property type="project" value="UniProtKB-KW"/>
</dbReference>
<dbReference type="EMBL" id="CP151632">
    <property type="protein sequence ID" value="WZO34417.1"/>
    <property type="molecule type" value="Genomic_DNA"/>
</dbReference>
<sequence length="518" mass="54347">MNPTPPPAAAGTSPAVSAPSSPDTATTRYVEADTVTGRVRGLWRGEPGSGGSAAFLGIPFAKAPVGALRFEAPVPPEPWEGVRDALEFGATAQRGDAGITLIPEPSVPGNATLNVNVFTPVPGVVDTALPVLVWIHGGGYVSGSPASPWYDGLAFNRDGVVTVTISYRLGFDGFGHIDGAPSNRGVRDWLAALQWVQDNIARFGGDPSHVTIAGQSAGGGAVLRLLAMPAAQHLFHSVWALSGALADVSSERARTASARLARLAGVAPTREGFASVPEETLHALQSKAVEPESADRLAGVRGLLDDGLSWGPMIDGDLVPDPTIAALRSGAGADKPLVLGTTDDEFTMVLDSAQRKLRFIPAGQALAKLDVPRDRRRAYLTDNAAQRRKGTAAVLGRYVTDVVFRSTVVKVADARGAAPTWVYRFSWPSPTRRWALHCLDVPFWFDCLDEPHVAAIAGDAPPRRLSDAIHGAAVALIRGDAPGWRAWSDAPGTTRVFGGAASAPDVIADGYRSVRTLV</sequence>
<name>A0AAU6SC47_9MICO</name>
<dbReference type="EC" id="3.1.1.-" evidence="3"/>
<evidence type="ECO:0000313" key="6">
    <source>
        <dbReference type="EMBL" id="WZO34417.1"/>
    </source>
</evidence>
<organism evidence="6">
    <name type="scientific">Microbacterium sp. LWS13-1.2</name>
    <dbReference type="NCBI Taxonomy" id="3135264"/>
    <lineage>
        <taxon>Bacteria</taxon>
        <taxon>Bacillati</taxon>
        <taxon>Actinomycetota</taxon>
        <taxon>Actinomycetes</taxon>
        <taxon>Micrococcales</taxon>
        <taxon>Microbacteriaceae</taxon>
        <taxon>Microbacterium</taxon>
    </lineage>
</organism>
<evidence type="ECO:0000256" key="1">
    <source>
        <dbReference type="ARBA" id="ARBA00005964"/>
    </source>
</evidence>
<dbReference type="Gene3D" id="3.40.50.1820">
    <property type="entry name" value="alpha/beta hydrolase"/>
    <property type="match status" value="1"/>
</dbReference>
<dbReference type="InterPro" id="IPR029058">
    <property type="entry name" value="AB_hydrolase_fold"/>
</dbReference>
<feature type="compositionally biased region" description="Low complexity" evidence="4">
    <location>
        <begin position="9"/>
        <end position="27"/>
    </location>
</feature>
<dbReference type="AlphaFoldDB" id="A0AAU6SC47"/>
<evidence type="ECO:0000259" key="5">
    <source>
        <dbReference type="Pfam" id="PF00135"/>
    </source>
</evidence>
<protein>
    <recommendedName>
        <fullName evidence="3">Carboxylic ester hydrolase</fullName>
        <ecNumber evidence="3">3.1.1.-</ecNumber>
    </recommendedName>
</protein>
<dbReference type="PANTHER" id="PTHR11559">
    <property type="entry name" value="CARBOXYLESTERASE"/>
    <property type="match status" value="1"/>
</dbReference>
<reference evidence="6" key="1">
    <citation type="submission" date="2024-04" db="EMBL/GenBank/DDBJ databases">
        <authorList>
            <person name="Roder T."/>
            <person name="Oberhansli S."/>
            <person name="Kreuzer M."/>
        </authorList>
    </citation>
    <scope>NUCLEOTIDE SEQUENCE</scope>
    <source>
        <strain evidence="6">LWS13-1.2</strain>
    </source>
</reference>
<dbReference type="Pfam" id="PF00135">
    <property type="entry name" value="COesterase"/>
    <property type="match status" value="1"/>
</dbReference>
<comment type="similarity">
    <text evidence="1 3">Belongs to the type-B carboxylesterase/lipase family.</text>
</comment>
<proteinExistence type="inferred from homology"/>